<dbReference type="AlphaFoldDB" id="A0A6C0KFP4"/>
<name>A0A6C0KFP4_9ZZZZ</name>
<reference evidence="1" key="1">
    <citation type="journal article" date="2020" name="Nature">
        <title>Giant virus diversity and host interactions through global metagenomics.</title>
        <authorList>
            <person name="Schulz F."/>
            <person name="Roux S."/>
            <person name="Paez-Espino D."/>
            <person name="Jungbluth S."/>
            <person name="Walsh D.A."/>
            <person name="Denef V.J."/>
            <person name="McMahon K.D."/>
            <person name="Konstantinidis K.T."/>
            <person name="Eloe-Fadrosh E.A."/>
            <person name="Kyrpides N.C."/>
            <person name="Woyke T."/>
        </authorList>
    </citation>
    <scope>NUCLEOTIDE SEQUENCE</scope>
    <source>
        <strain evidence="1">GVMAG-S-3300012000-53</strain>
    </source>
</reference>
<accession>A0A6C0KFP4</accession>
<dbReference type="Pfam" id="PF19064">
    <property type="entry name" value="DUF5760"/>
    <property type="match status" value="1"/>
</dbReference>
<sequence length="118" mass="13951">METKEELIKTIKEWVKMDNDIRKISKELTARKNEKKKLSVKLMETMKQNEIDCFDINDGQICYTKKNVKKPITKKVLMNILSNFYNGDIAKANHLNNYIIENQEEVVKETIERKITSK</sequence>
<dbReference type="InterPro" id="IPR043918">
    <property type="entry name" value="DUF5760"/>
</dbReference>
<organism evidence="1">
    <name type="scientific">viral metagenome</name>
    <dbReference type="NCBI Taxonomy" id="1070528"/>
    <lineage>
        <taxon>unclassified sequences</taxon>
        <taxon>metagenomes</taxon>
        <taxon>organismal metagenomes</taxon>
    </lineage>
</organism>
<proteinExistence type="predicted"/>
<evidence type="ECO:0000313" key="1">
    <source>
        <dbReference type="EMBL" id="QHU16832.1"/>
    </source>
</evidence>
<dbReference type="EMBL" id="MN740890">
    <property type="protein sequence ID" value="QHU16832.1"/>
    <property type="molecule type" value="Genomic_DNA"/>
</dbReference>
<protein>
    <submittedName>
        <fullName evidence="1">Uncharacterized protein</fullName>
    </submittedName>
</protein>